<dbReference type="Proteomes" id="UP000632740">
    <property type="component" value="Unassembled WGS sequence"/>
</dbReference>
<feature type="transmembrane region" description="Helical" evidence="1">
    <location>
        <begin position="187"/>
        <end position="210"/>
    </location>
</feature>
<accession>A0A919P3F1</accession>
<protein>
    <recommendedName>
        <fullName evidence="4">DUF1345 domain-containing protein</fullName>
    </recommendedName>
</protein>
<evidence type="ECO:0000256" key="1">
    <source>
        <dbReference type="SAM" id="Phobius"/>
    </source>
</evidence>
<evidence type="ECO:0008006" key="4">
    <source>
        <dbReference type="Google" id="ProtNLM"/>
    </source>
</evidence>
<evidence type="ECO:0000313" key="3">
    <source>
        <dbReference type="Proteomes" id="UP000632740"/>
    </source>
</evidence>
<sequence length="213" mass="22133">MTATSSPRRRTRDVVPLARLGIGVVIGVAVALVVVWTSLVVAVLAGWATTAVLFVVSTWAVVGPMDSAQTSAHATREEPTRTGAHLVVVVGALVSLAGVTVVLVGPDDGDALPTLAVVASVVASWAAIHTVFALRYARMFFGGTPGGIDFHQDEPPRYTDFAYVAVTIGMSFAISDTDLESSAFRRAALAHAMLSYLFGTVIIALVVTLVGGL</sequence>
<evidence type="ECO:0000313" key="2">
    <source>
        <dbReference type="EMBL" id="GIG21540.1"/>
    </source>
</evidence>
<reference evidence="2" key="1">
    <citation type="submission" date="2021-01" db="EMBL/GenBank/DDBJ databases">
        <title>Whole genome shotgun sequence of Cellulomonas chitinilytica NBRC 110799.</title>
        <authorList>
            <person name="Komaki H."/>
            <person name="Tamura T."/>
        </authorList>
    </citation>
    <scope>NUCLEOTIDE SEQUENCE</scope>
    <source>
        <strain evidence="2">NBRC 110799</strain>
    </source>
</reference>
<dbReference type="AlphaFoldDB" id="A0A919P3F1"/>
<name>A0A919P3F1_9CELL</name>
<feature type="transmembrane region" description="Helical" evidence="1">
    <location>
        <begin position="83"/>
        <end position="105"/>
    </location>
</feature>
<keyword evidence="1" id="KW-0812">Transmembrane</keyword>
<feature type="transmembrane region" description="Helical" evidence="1">
    <location>
        <begin position="17"/>
        <end position="36"/>
    </location>
</feature>
<keyword evidence="1" id="KW-1133">Transmembrane helix</keyword>
<keyword evidence="3" id="KW-1185">Reference proteome</keyword>
<gene>
    <name evidence="2" type="ORF">Cch01nite_22640</name>
</gene>
<proteinExistence type="predicted"/>
<dbReference type="EMBL" id="BONK01000007">
    <property type="protein sequence ID" value="GIG21540.1"/>
    <property type="molecule type" value="Genomic_DNA"/>
</dbReference>
<dbReference type="InterPro" id="IPR009781">
    <property type="entry name" value="DUF1345"/>
</dbReference>
<dbReference type="Pfam" id="PF07077">
    <property type="entry name" value="DUF1345"/>
    <property type="match status" value="1"/>
</dbReference>
<organism evidence="2 3">
    <name type="scientific">Cellulomonas chitinilytica</name>
    <dbReference type="NCBI Taxonomy" id="398759"/>
    <lineage>
        <taxon>Bacteria</taxon>
        <taxon>Bacillati</taxon>
        <taxon>Actinomycetota</taxon>
        <taxon>Actinomycetes</taxon>
        <taxon>Micrococcales</taxon>
        <taxon>Cellulomonadaceae</taxon>
        <taxon>Cellulomonas</taxon>
    </lineage>
</organism>
<feature type="transmembrane region" description="Helical" evidence="1">
    <location>
        <begin position="111"/>
        <end position="137"/>
    </location>
</feature>
<feature type="transmembrane region" description="Helical" evidence="1">
    <location>
        <begin position="42"/>
        <end position="62"/>
    </location>
</feature>
<keyword evidence="1" id="KW-0472">Membrane</keyword>
<dbReference type="RefSeq" id="WP_239070340.1">
    <property type="nucleotide sequence ID" value="NZ_BONK01000007.1"/>
</dbReference>
<comment type="caution">
    <text evidence="2">The sequence shown here is derived from an EMBL/GenBank/DDBJ whole genome shotgun (WGS) entry which is preliminary data.</text>
</comment>